<sequence>KEGKGDVAIQQGAHYKATVLMTNAKTRYEVLQDAIKKSNWKQYESAIKIVSSCFTTFLVKDTQTNCLSIKDQIISEKPDFKNFIEFYINTNHSEVIENIKKEEAFLNEEKKVIADFHKIKVATSVEQIVKDISVLKQIYEKNKEQYEKRGISHAKDFSDAEEKVQKIVLENVFKVQFFTLKMLLFEQEKEIKENSIKREETFNKIETKMNEVVVKSQPNSTFLNLKEQMTKYKPETGAVYELYDKVLEMKNVQIVEKKVPQVQPKVEVKSAVIKNEVKGMIPIIQSGEYDISKIARAIAVILEKNRFPELVKTIEKSKTAKTFTVATTETYFNVMKLISVPTDADPNFCALELKDGISKIKPEFAKYFTFLDTFNFYEEFNGSMYFTEAKEVEEGLKQCKKLCLEAKDFTTCFERVNVYNKKIEEDNGRMSKFNLLIDNSEIVLKLKTLFLEEFCLHLPSNAFSVFAAAVQKKDMMEVYKISKDVDMVINKPWVRGYKQTAWSIRNDIIQHKRESKNFFDHVEEIRMKSKKCLGFCAMPMSEMVNQKMRIENEDIDVNEKVPDFTKMVKDQIKVDGVEEKTKFEMSVRSTGKKWIGKESLTEYIKLVQLFDKSWTSRNNLVTMKSTVMTFKNEVKSKVEYLEEVDRLFEAEQMSDLLQKVFDMNVIHKLLDKVKMVKTKKMNIEIAIRNGQILTVSKSNDEVKQLLQQVVVSEKSLENFRTEFLRYCPLYENIYQTLSESDIQKISNDIENEKEVKKITNDVQMCIRNVRTSVDLKFLKETLDQIKSIEHDHRELLSRFKINFAKELEMTQEKIEMIFMQKAVQTIQQNMREMYLIENNKNHVDAQKPFVCLEYVKKMLLQNLSFSVVPTKEDEVIFKLYNVLDKMMKMDVCDIPKAIQRNYEKFIVDNSALFDVFEKYEMYRDAYNEALEKFDTKVITKENVVEILEQKVMFVLCTLEECGVLTFQKVYEIKAIVQENQEVLNDLAVLSKAQQVVSQLEEKVKAKIPVSLCEWFICEVGRSTKLAEYYTTVVNSQKFEEQISQAKKKYSEDVFGVNDLHYQDYIEQMKTINKKVEDVLVVFNQFAHNNEESVDLIGERQTMLSKNNEYLKYVKTAKDFLKTTPLRAREQFICAKSLYEENIEGFNKAKYTYDDQLKELDITTEDACFFLLISNINNAQKSMREVERCVEKRLGGQTLKNEINKLEKFIEKIEDEKIYPFNCLIQKDRILEVDKNYLKVFAFYEKMKRDSVKICKEAEDFERIAHVRVVIAELVAQILKNISSQNELKKSDKEKTELFNEIPDLVNEVKTQLLETKKIEEETTDQKVKELCYIAQTEDISNIKSYIEDSVLALAEHVEKNDEKHLERLAEYLEKAFVQENSSYVHPFNRTILLIKSAMIFIKTFQHQNIKGIQTIKNLFEKADKFCVTNDFEFDEIEALNDAISALYFIEGSVHIKLEHQPFTKICGKTQFENAIKFLESRNKNTQELTKKLVLLSQKDKTTFSQSDFIDVTFKEHYQHYFTKNNEEENTEMVILMKKYLNYVLGESNEIVLDQTHKELFLNTLNTTYENKEKECVVAIKKCLEDIFESKLPILEFCNIDTKRGKEDIFYTIRKFTTQMNKTCFTLEMVYDFFDISFEDLPAILKEEIEVYNTIIMLYTCGQIECIKFMNKQEGVDDVYINYNNNLILKLQTIVKTLQSLQLDFAQNSFVIESIKEALIDVHVDQSKLVLYTSELKFVEKFLAKTQLKDLDDKFALPKTLAIETLLRSNYSFLNEVREFVSNVDNFVLLKKKEGFLPNVLYIVESTVPLVNRTPQTDKQFMAMHQFSDNELYNSEISGIQHMHNEISYNFKANLVNFNYAIINSLIAQNYSDMYQYSKLMIDTLTQKDDTQFVFSNDEKSLVHNKIRTIFEKFGCSEKTRMFDVKMESTINCIAPVISFVGYQLDCPRVFPSENYFGASIPKCQYTAFIAKGYNFAEKISATVFLETYKEALENMQSTLQFTKKNNLVGDVLFTFIGSEVQKCFNEICTPLVKKYDEAFFKSMYQSKVDQYTDKVHLSGNGEAFDVIKTERGFQIKVQLPGHAKGNSYNFEYVLNKTYDDMLLIYEDGQCVRKSENEYFWSYKNYGAFKTQKKQRYQYDQSDINLPSELLTMISFIGKMEDEYPAIDKKIAEDFKYVKEDEKAAEKGNSDKTTLFE</sequence>
<protein>
    <submittedName>
        <fullName evidence="1">Sporulation-specific protein, putative</fullName>
    </submittedName>
</protein>
<dbReference type="GeneID" id="14886969"/>
<evidence type="ECO:0000313" key="2">
    <source>
        <dbReference type="Proteomes" id="UP000014680"/>
    </source>
</evidence>
<dbReference type="RefSeq" id="XP_004254755.1">
    <property type="nucleotide sequence ID" value="XM_004254707.1"/>
</dbReference>
<feature type="non-terminal residue" evidence="1">
    <location>
        <position position="1"/>
    </location>
</feature>
<gene>
    <name evidence="1" type="ORF">EIN_418730</name>
</gene>
<accession>A0A0A1U1T6</accession>
<evidence type="ECO:0000313" key="1">
    <source>
        <dbReference type="EMBL" id="ELP87984.1"/>
    </source>
</evidence>
<dbReference type="EMBL" id="KB206772">
    <property type="protein sequence ID" value="ELP87984.1"/>
    <property type="molecule type" value="Genomic_DNA"/>
</dbReference>
<proteinExistence type="predicted"/>
<keyword evidence="2" id="KW-1185">Reference proteome</keyword>
<dbReference type="Proteomes" id="UP000014680">
    <property type="component" value="Unassembled WGS sequence"/>
</dbReference>
<organism evidence="1 2">
    <name type="scientific">Entamoeba invadens IP1</name>
    <dbReference type="NCBI Taxonomy" id="370355"/>
    <lineage>
        <taxon>Eukaryota</taxon>
        <taxon>Amoebozoa</taxon>
        <taxon>Evosea</taxon>
        <taxon>Archamoebae</taxon>
        <taxon>Mastigamoebida</taxon>
        <taxon>Entamoebidae</taxon>
        <taxon>Entamoeba</taxon>
    </lineage>
</organism>
<name>A0A0A1U1T6_ENTIV</name>
<dbReference type="KEGG" id="eiv:EIN_418730"/>
<dbReference type="VEuPathDB" id="AmoebaDB:EIN_418730"/>
<reference evidence="1 2" key="1">
    <citation type="submission" date="2012-10" db="EMBL/GenBank/DDBJ databases">
        <authorList>
            <person name="Zafar N."/>
            <person name="Inman J."/>
            <person name="Hall N."/>
            <person name="Lorenzi H."/>
            <person name="Caler E."/>
        </authorList>
    </citation>
    <scope>NUCLEOTIDE SEQUENCE [LARGE SCALE GENOMIC DNA]</scope>
    <source>
        <strain evidence="1 2">IP1</strain>
    </source>
</reference>